<feature type="transmembrane region" description="Helical" evidence="7">
    <location>
        <begin position="55"/>
        <end position="77"/>
    </location>
</feature>
<evidence type="ECO:0000256" key="7">
    <source>
        <dbReference type="RuleBase" id="RU363032"/>
    </source>
</evidence>
<feature type="region of interest" description="Disordered" evidence="8">
    <location>
        <begin position="1"/>
        <end position="32"/>
    </location>
</feature>
<evidence type="ECO:0000256" key="4">
    <source>
        <dbReference type="ARBA" id="ARBA00022692"/>
    </source>
</evidence>
<comment type="similarity">
    <text evidence="7">Belongs to the binding-protein-dependent transport system permease family.</text>
</comment>
<keyword evidence="11" id="KW-1185">Reference proteome</keyword>
<gene>
    <name evidence="10" type="ORF">FPZ45_01445</name>
</gene>
<accession>A0A559JWN7</accession>
<dbReference type="GO" id="GO:0042918">
    <property type="term" value="P:alkanesulfonate transmembrane transport"/>
    <property type="evidence" value="ECO:0007669"/>
    <property type="project" value="UniProtKB-ARBA"/>
</dbReference>
<feature type="transmembrane region" description="Helical" evidence="7">
    <location>
        <begin position="177"/>
        <end position="196"/>
    </location>
</feature>
<evidence type="ECO:0000259" key="9">
    <source>
        <dbReference type="PROSITE" id="PS50928"/>
    </source>
</evidence>
<dbReference type="Proteomes" id="UP000316330">
    <property type="component" value="Unassembled WGS sequence"/>
</dbReference>
<keyword evidence="6 7" id="KW-0472">Membrane</keyword>
<dbReference type="InterPro" id="IPR035906">
    <property type="entry name" value="MetI-like_sf"/>
</dbReference>
<comment type="caution">
    <text evidence="10">The sequence shown here is derived from an EMBL/GenBank/DDBJ whole genome shotgun (WGS) entry which is preliminary data.</text>
</comment>
<organism evidence="10 11">
    <name type="scientific">Cohnella terricola</name>
    <dbReference type="NCBI Taxonomy" id="1289167"/>
    <lineage>
        <taxon>Bacteria</taxon>
        <taxon>Bacillati</taxon>
        <taxon>Bacillota</taxon>
        <taxon>Bacilli</taxon>
        <taxon>Bacillales</taxon>
        <taxon>Paenibacillaceae</taxon>
        <taxon>Cohnella</taxon>
    </lineage>
</organism>
<dbReference type="PANTHER" id="PTHR30151:SF38">
    <property type="entry name" value="ALIPHATIC SULFONATES TRANSPORT PERMEASE PROTEIN SSUC-RELATED"/>
    <property type="match status" value="1"/>
</dbReference>
<evidence type="ECO:0000256" key="8">
    <source>
        <dbReference type="SAM" id="MobiDB-lite"/>
    </source>
</evidence>
<dbReference type="EMBL" id="VNJJ01000001">
    <property type="protein sequence ID" value="TVY04286.1"/>
    <property type="molecule type" value="Genomic_DNA"/>
</dbReference>
<feature type="transmembrane region" description="Helical" evidence="7">
    <location>
        <begin position="272"/>
        <end position="294"/>
    </location>
</feature>
<dbReference type="Gene3D" id="1.10.3720.10">
    <property type="entry name" value="MetI-like"/>
    <property type="match status" value="1"/>
</dbReference>
<evidence type="ECO:0000256" key="1">
    <source>
        <dbReference type="ARBA" id="ARBA00004651"/>
    </source>
</evidence>
<dbReference type="InterPro" id="IPR000515">
    <property type="entry name" value="MetI-like"/>
</dbReference>
<keyword evidence="3" id="KW-1003">Cell membrane</keyword>
<feature type="transmembrane region" description="Helical" evidence="7">
    <location>
        <begin position="151"/>
        <end position="171"/>
    </location>
</feature>
<dbReference type="PROSITE" id="PS50928">
    <property type="entry name" value="ABC_TM1"/>
    <property type="match status" value="1"/>
</dbReference>
<dbReference type="CDD" id="cd06261">
    <property type="entry name" value="TM_PBP2"/>
    <property type="match status" value="1"/>
</dbReference>
<evidence type="ECO:0000256" key="6">
    <source>
        <dbReference type="ARBA" id="ARBA00023136"/>
    </source>
</evidence>
<evidence type="ECO:0000256" key="3">
    <source>
        <dbReference type="ARBA" id="ARBA00022475"/>
    </source>
</evidence>
<reference evidence="10 11" key="1">
    <citation type="submission" date="2019-07" db="EMBL/GenBank/DDBJ databases">
        <authorList>
            <person name="Kim J."/>
        </authorList>
    </citation>
    <scope>NUCLEOTIDE SEQUENCE [LARGE SCALE GENOMIC DNA]</scope>
    <source>
        <strain evidence="10 11">G13</strain>
    </source>
</reference>
<feature type="transmembrane region" description="Helical" evidence="7">
    <location>
        <begin position="118"/>
        <end position="139"/>
    </location>
</feature>
<dbReference type="SUPFAM" id="SSF161098">
    <property type="entry name" value="MetI-like"/>
    <property type="match status" value="1"/>
</dbReference>
<keyword evidence="2 7" id="KW-0813">Transport</keyword>
<dbReference type="AlphaFoldDB" id="A0A559JWN7"/>
<dbReference type="FunFam" id="1.10.3720.10:FF:000003">
    <property type="entry name" value="Aliphatic sulfonate ABC transporter permease"/>
    <property type="match status" value="1"/>
</dbReference>
<evidence type="ECO:0000313" key="10">
    <source>
        <dbReference type="EMBL" id="TVY04286.1"/>
    </source>
</evidence>
<dbReference type="PANTHER" id="PTHR30151">
    <property type="entry name" value="ALKANE SULFONATE ABC TRANSPORTER-RELATED, MEMBRANE SUBUNIT"/>
    <property type="match status" value="1"/>
</dbReference>
<dbReference type="RefSeq" id="WP_144697651.1">
    <property type="nucleotide sequence ID" value="NZ_VNJJ01000001.1"/>
</dbReference>
<dbReference type="GO" id="GO:0005886">
    <property type="term" value="C:plasma membrane"/>
    <property type="evidence" value="ECO:0007669"/>
    <property type="project" value="UniProtKB-SubCell"/>
</dbReference>
<feature type="transmembrane region" description="Helical" evidence="7">
    <location>
        <begin position="226"/>
        <end position="252"/>
    </location>
</feature>
<feature type="domain" description="ABC transmembrane type-1" evidence="9">
    <location>
        <begin position="111"/>
        <end position="291"/>
    </location>
</feature>
<comment type="subcellular location">
    <subcellularLocation>
        <location evidence="1 7">Cell membrane</location>
        <topology evidence="1 7">Multi-pass membrane protein</topology>
    </subcellularLocation>
</comment>
<evidence type="ECO:0000256" key="2">
    <source>
        <dbReference type="ARBA" id="ARBA00022448"/>
    </source>
</evidence>
<dbReference type="OrthoDB" id="9804353at2"/>
<sequence>MSSSTNESLRTEPEPSRRLRRNSRSGSGYSVSEQHNTIIDLTAPSDSQTGRPARFFSLDSIQGAILPVTILLAWLLVDWSGSVPKTLLPSLFSVIEVFWRMLISGELLSHLGYSLERVAYGFLTGGLLGLGLGIIAGFIRKIDYLIDPSLQVLRLVPHLAIAPLITLWFGFGEASKIVIIAFGALFPLYINTYIGIRNVDNQLFEVADILQYNKWRRVTHLMLPSALPNIFMGLRTSIAVSWISLVVAEYVGAYNGVGFLINEAKQNLKPEVIFVGIIVFAIVGKVLDTFIKLLEQRLLNWRDSYQG</sequence>
<dbReference type="Pfam" id="PF00528">
    <property type="entry name" value="BPD_transp_1"/>
    <property type="match status" value="1"/>
</dbReference>
<evidence type="ECO:0000313" key="11">
    <source>
        <dbReference type="Proteomes" id="UP000316330"/>
    </source>
</evidence>
<proteinExistence type="inferred from homology"/>
<keyword evidence="5 7" id="KW-1133">Transmembrane helix</keyword>
<protein>
    <submittedName>
        <fullName evidence="10">ABC transporter permease</fullName>
    </submittedName>
</protein>
<keyword evidence="4 7" id="KW-0812">Transmembrane</keyword>
<name>A0A559JWN7_9BACL</name>
<evidence type="ECO:0000256" key="5">
    <source>
        <dbReference type="ARBA" id="ARBA00022989"/>
    </source>
</evidence>